<protein>
    <submittedName>
        <fullName evidence="3">FeoA family protein</fullName>
    </submittedName>
</protein>
<keyword evidence="1" id="KW-0408">Iron</keyword>
<dbReference type="eggNOG" id="COG1918">
    <property type="taxonomic scope" value="Bacteria"/>
</dbReference>
<evidence type="ECO:0000256" key="1">
    <source>
        <dbReference type="ARBA" id="ARBA00023004"/>
    </source>
</evidence>
<accession>A0A075WV42</accession>
<dbReference type="STRING" id="289377.HL41_06030"/>
<dbReference type="Gene3D" id="2.30.30.90">
    <property type="match status" value="1"/>
</dbReference>
<dbReference type="InterPro" id="IPR007167">
    <property type="entry name" value="Fe-transptr_FeoA-like"/>
</dbReference>
<name>A0A075WV42_9BACT</name>
<dbReference type="Pfam" id="PF04023">
    <property type="entry name" value="FeoA"/>
    <property type="match status" value="1"/>
</dbReference>
<sequence>MPKLSKVNLGKRVKVVSVEGPPSVKQRLKEMGITPGVELQIVRIAPLADPVDVEVRGYHLSIRKKEAELIEVEVIG</sequence>
<evidence type="ECO:0000313" key="3">
    <source>
        <dbReference type="EMBL" id="AIH04323.1"/>
    </source>
</evidence>
<dbReference type="HOGENOM" id="CLU_150646_12_4_0"/>
<dbReference type="RefSeq" id="WP_038060166.1">
    <property type="nucleotide sequence ID" value="NZ_CP008796.1"/>
</dbReference>
<dbReference type="PaxDb" id="289377-HL41_06030"/>
<dbReference type="EMBL" id="CP008796">
    <property type="protein sequence ID" value="AIH04323.1"/>
    <property type="molecule type" value="Genomic_DNA"/>
</dbReference>
<keyword evidence="4" id="KW-1185">Reference proteome</keyword>
<dbReference type="InterPro" id="IPR038157">
    <property type="entry name" value="FeoA_core_dom"/>
</dbReference>
<dbReference type="PANTHER" id="PTHR42954:SF2">
    <property type="entry name" value="FE(2+) TRANSPORT PROTEIN A"/>
    <property type="match status" value="1"/>
</dbReference>
<organism evidence="3 4">
    <name type="scientific">Thermodesulfobacterium commune DSM 2178</name>
    <dbReference type="NCBI Taxonomy" id="289377"/>
    <lineage>
        <taxon>Bacteria</taxon>
        <taxon>Pseudomonadati</taxon>
        <taxon>Thermodesulfobacteriota</taxon>
        <taxon>Thermodesulfobacteria</taxon>
        <taxon>Thermodesulfobacteriales</taxon>
        <taxon>Thermodesulfobacteriaceae</taxon>
        <taxon>Thermodesulfobacterium</taxon>
    </lineage>
</organism>
<dbReference type="SUPFAM" id="SSF50037">
    <property type="entry name" value="C-terminal domain of transcriptional repressors"/>
    <property type="match status" value="1"/>
</dbReference>
<evidence type="ECO:0000259" key="2">
    <source>
        <dbReference type="SMART" id="SM00899"/>
    </source>
</evidence>
<reference evidence="3 4" key="1">
    <citation type="journal article" date="2015" name="Genome Announc.">
        <title>Genome Sequence of a Sulfate-Reducing Thermophilic Bacterium, Thermodesulfobacterium commune DSM 2178T (Phylum Thermodesulfobacteria).</title>
        <authorList>
            <person name="Bhatnagar S."/>
            <person name="Badger J.H."/>
            <person name="Madupu R."/>
            <person name="Khouri H.M."/>
            <person name="O'Connor E.M."/>
            <person name="Robb F.T."/>
            <person name="Ward N.L."/>
            <person name="Eisen J.A."/>
        </authorList>
    </citation>
    <scope>NUCLEOTIDE SEQUENCE [LARGE SCALE GENOMIC DNA]</scope>
    <source>
        <strain evidence="3 4">DSM 2178</strain>
    </source>
</reference>
<feature type="domain" description="Ferrous iron transporter FeoA-like" evidence="2">
    <location>
        <begin position="2"/>
        <end position="74"/>
    </location>
</feature>
<dbReference type="Proteomes" id="UP000028481">
    <property type="component" value="Chromosome"/>
</dbReference>
<proteinExistence type="predicted"/>
<gene>
    <name evidence="3" type="ORF">HL41_06030</name>
</gene>
<dbReference type="KEGG" id="tcm:HL41_06030"/>
<dbReference type="InterPro" id="IPR008988">
    <property type="entry name" value="Transcriptional_repressor_C"/>
</dbReference>
<dbReference type="OrthoDB" id="9811076at2"/>
<dbReference type="GO" id="GO:0046914">
    <property type="term" value="F:transition metal ion binding"/>
    <property type="evidence" value="ECO:0007669"/>
    <property type="project" value="InterPro"/>
</dbReference>
<evidence type="ECO:0000313" key="4">
    <source>
        <dbReference type="Proteomes" id="UP000028481"/>
    </source>
</evidence>
<dbReference type="PANTHER" id="PTHR42954">
    <property type="entry name" value="FE(2+) TRANSPORT PROTEIN A"/>
    <property type="match status" value="1"/>
</dbReference>
<dbReference type="InterPro" id="IPR052713">
    <property type="entry name" value="FeoA"/>
</dbReference>
<dbReference type="SMART" id="SM00899">
    <property type="entry name" value="FeoA"/>
    <property type="match status" value="1"/>
</dbReference>
<dbReference type="AlphaFoldDB" id="A0A075WV42"/>